<feature type="domain" description="Surface lipoprotein assembly modifier C-terminal" evidence="9">
    <location>
        <begin position="183"/>
        <end position="468"/>
    </location>
</feature>
<dbReference type="Pfam" id="PF04575">
    <property type="entry name" value="SlipAM"/>
    <property type="match status" value="1"/>
</dbReference>
<evidence type="ECO:0000256" key="5">
    <source>
        <dbReference type="ARBA" id="ARBA00023136"/>
    </source>
</evidence>
<reference evidence="11 12" key="1">
    <citation type="journal article" date="2012" name="Vet. Microbiol.">
        <title>Comparative genomic analyses of the Taylorellae.</title>
        <authorList>
            <person name="Hauser H."/>
            <person name="Richter D.C."/>
            <person name="van Tonder A."/>
            <person name="Clark L."/>
            <person name="Preston A."/>
        </authorList>
    </citation>
    <scope>NUCLEOTIDE SEQUENCE [LARGE SCALE GENOMIC DNA]</scope>
    <source>
        <strain evidence="11 12">ATCC 35865</strain>
    </source>
</reference>
<evidence type="ECO:0000256" key="6">
    <source>
        <dbReference type="ARBA" id="ARBA00023237"/>
    </source>
</evidence>
<name>A0ABN4AXM9_9BURK</name>
<evidence type="ECO:0000256" key="1">
    <source>
        <dbReference type="ARBA" id="ARBA00004571"/>
    </source>
</evidence>
<keyword evidence="3" id="KW-0812">Transmembrane</keyword>
<dbReference type="EMBL" id="CP003264">
    <property type="protein sequence ID" value="AFN35397.1"/>
    <property type="molecule type" value="Genomic_DNA"/>
</dbReference>
<dbReference type="SUPFAM" id="SSF48452">
    <property type="entry name" value="TPR-like"/>
    <property type="match status" value="1"/>
</dbReference>
<evidence type="ECO:0000313" key="12">
    <source>
        <dbReference type="Proteomes" id="UP000003121"/>
    </source>
</evidence>
<sequence length="468" mass="53779">MKPYVLSLLMVFASFNYAYAIDDHVYIPEHVEKKILENPLKEQQTTVEVTSKEIASNPDLIVRAMLYVLINNNIDDIVFLYPYYEALPPEAKEPVVHSWARGVYGVYSNKVHEGISDLREVISQRPDIVQARIQLAMALYLDNQYIASKDQFQKLKGEGGENSGLVQLSDTFIERIENKSDFEFTLNARYIVDDNLNQAPENPDLGGGWKAEPAKSDRGLGLSVNIAKRFVIADNFFADINLNSNGKFYKKYGRQNELNNRLSLTIGHSEAKWSLFTGPIFGLDLNGQNQEQKKLDKYSRSLGMSINGNYWLTKNNRSFAYVEHSRLYHTQRKHLNGRQSFASLGLSYFPNARHNIYLLADFLRYKAKFKDDSYVRKGLRLGLIKEWNGGLSTQLEASKHLKTFDGIGFFNKVQTNHDYELGVTIWHRNLHFAGLTPRINYTYHKTKSNVALYAYNKHNVYFSVSKSF</sequence>
<dbReference type="InterPro" id="IPR011990">
    <property type="entry name" value="TPR-like_helical_dom_sf"/>
</dbReference>
<dbReference type="InterPro" id="IPR007655">
    <property type="entry name" value="Slam_C"/>
</dbReference>
<dbReference type="RefSeq" id="WP_014840138.1">
    <property type="nucleotide sequence ID" value="NC_018108.1"/>
</dbReference>
<evidence type="ECO:0000256" key="8">
    <source>
        <dbReference type="SAM" id="SignalP"/>
    </source>
</evidence>
<dbReference type="Pfam" id="PF24575">
    <property type="entry name" value="TPR_Slam"/>
    <property type="match status" value="1"/>
</dbReference>
<evidence type="ECO:0008006" key="13">
    <source>
        <dbReference type="Google" id="ProtNLM"/>
    </source>
</evidence>
<keyword evidence="5" id="KW-0472">Membrane</keyword>
<accession>A0ABN4AXM9</accession>
<evidence type="ECO:0000259" key="10">
    <source>
        <dbReference type="Pfam" id="PF24575"/>
    </source>
</evidence>
<keyword evidence="4 8" id="KW-0732">Signal</keyword>
<evidence type="ECO:0000256" key="3">
    <source>
        <dbReference type="ARBA" id="ARBA00022692"/>
    </source>
</evidence>
<evidence type="ECO:0000259" key="9">
    <source>
        <dbReference type="Pfam" id="PF04575"/>
    </source>
</evidence>
<evidence type="ECO:0000313" key="11">
    <source>
        <dbReference type="EMBL" id="AFN35397.1"/>
    </source>
</evidence>
<dbReference type="InterPro" id="IPR057556">
    <property type="entry name" value="TPR_Slam"/>
</dbReference>
<keyword evidence="2" id="KW-1134">Transmembrane beta strand</keyword>
<comment type="subcellular location">
    <subcellularLocation>
        <location evidence="1">Cell outer membrane</location>
        <topology evidence="1">Multi-pass membrane protein</topology>
    </subcellularLocation>
</comment>
<organism evidence="11 12">
    <name type="scientific">Taylorella equigenitalis ATCC 35865</name>
    <dbReference type="NCBI Taxonomy" id="743973"/>
    <lineage>
        <taxon>Bacteria</taxon>
        <taxon>Pseudomonadati</taxon>
        <taxon>Pseudomonadota</taxon>
        <taxon>Betaproteobacteria</taxon>
        <taxon>Burkholderiales</taxon>
        <taxon>Alcaligenaceae</taxon>
        <taxon>Taylorella</taxon>
    </lineage>
</organism>
<proteinExistence type="inferred from homology"/>
<evidence type="ECO:0000256" key="2">
    <source>
        <dbReference type="ARBA" id="ARBA00022452"/>
    </source>
</evidence>
<feature type="domain" description="Surface lipoprotein assembly modifier N-terminal TPR repeats region" evidence="10">
    <location>
        <begin position="48"/>
        <end position="152"/>
    </location>
</feature>
<keyword evidence="12" id="KW-1185">Reference proteome</keyword>
<evidence type="ECO:0000256" key="7">
    <source>
        <dbReference type="ARBA" id="ARBA00023609"/>
    </source>
</evidence>
<dbReference type="Proteomes" id="UP000003121">
    <property type="component" value="Chromosome"/>
</dbReference>
<comment type="similarity">
    <text evidence="7">Belongs to the Slam family.</text>
</comment>
<evidence type="ECO:0000256" key="4">
    <source>
        <dbReference type="ARBA" id="ARBA00022729"/>
    </source>
</evidence>
<feature type="chain" id="PRO_5045038617" description="Tetratricopeptide repeat protein" evidence="8">
    <location>
        <begin position="21"/>
        <end position="468"/>
    </location>
</feature>
<feature type="signal peptide" evidence="8">
    <location>
        <begin position="1"/>
        <end position="20"/>
    </location>
</feature>
<gene>
    <name evidence="11" type="ORF">KUI_0302</name>
</gene>
<keyword evidence="6" id="KW-0998">Cell outer membrane</keyword>
<protein>
    <recommendedName>
        <fullName evidence="13">Tetratricopeptide repeat protein</fullName>
    </recommendedName>
</protein>